<gene>
    <name evidence="2" type="ordered locus">Mmwyl1_3312</name>
</gene>
<evidence type="ECO:0000313" key="2">
    <source>
        <dbReference type="EMBL" id="ABR72217.1"/>
    </source>
</evidence>
<sequence length="130" mass="14422">MFGIKRMHRQRERLYLRTQLLEKRAKQSREKAVDNLLDKATSPAGLLASFVLGATTQLDISRKARKNLLNGASRDILGFLMSQVSTFMAASAEQKTACKENMAPEDEETPSDSDNDFTHPVPPTDGAKAQ</sequence>
<dbReference type="HOGENOM" id="CLU_1935506_0_0_6"/>
<dbReference type="AlphaFoldDB" id="A6W0I8"/>
<reference evidence="2" key="1">
    <citation type="submission" date="2007-06" db="EMBL/GenBank/DDBJ databases">
        <title>Complete sequence of Marinomonas sp. MWYL1.</title>
        <authorList>
            <consortium name="US DOE Joint Genome Institute"/>
            <person name="Copeland A."/>
            <person name="Lucas S."/>
            <person name="Lapidus A."/>
            <person name="Barry K."/>
            <person name="Glavina del Rio T."/>
            <person name="Dalin E."/>
            <person name="Tice H."/>
            <person name="Pitluck S."/>
            <person name="Kiss H."/>
            <person name="Brettin T."/>
            <person name="Bruce D."/>
            <person name="Detter J.C."/>
            <person name="Han C."/>
            <person name="Schmutz J."/>
            <person name="Larimer F."/>
            <person name="Land M."/>
            <person name="Hauser L."/>
            <person name="Kyrpides N."/>
            <person name="Kim E."/>
            <person name="Johnston A.W.B."/>
            <person name="Todd J.D."/>
            <person name="Rogers R."/>
            <person name="Wexler M."/>
            <person name="Bond P.L."/>
            <person name="Li Y."/>
            <person name="Richardson P."/>
        </authorList>
    </citation>
    <scope>NUCLEOTIDE SEQUENCE [LARGE SCALE GENOMIC DNA]</scope>
    <source>
        <strain evidence="2">MWYL1</strain>
    </source>
</reference>
<accession>A6W0I8</accession>
<dbReference type="KEGG" id="mmw:Mmwyl1_3312"/>
<dbReference type="OrthoDB" id="6106580at2"/>
<feature type="compositionally biased region" description="Acidic residues" evidence="1">
    <location>
        <begin position="103"/>
        <end position="115"/>
    </location>
</feature>
<dbReference type="EMBL" id="CP000749">
    <property type="protein sequence ID" value="ABR72217.1"/>
    <property type="molecule type" value="Genomic_DNA"/>
</dbReference>
<feature type="region of interest" description="Disordered" evidence="1">
    <location>
        <begin position="91"/>
        <end position="130"/>
    </location>
</feature>
<evidence type="ECO:0000256" key="1">
    <source>
        <dbReference type="SAM" id="MobiDB-lite"/>
    </source>
</evidence>
<proteinExistence type="predicted"/>
<name>A6W0I8_MARMS</name>
<protein>
    <submittedName>
        <fullName evidence="2">Uncharacterized protein</fullName>
    </submittedName>
</protein>
<dbReference type="STRING" id="400668.Mmwyl1_3312"/>
<organism evidence="2">
    <name type="scientific">Marinomonas sp. (strain MWYL1)</name>
    <dbReference type="NCBI Taxonomy" id="400668"/>
    <lineage>
        <taxon>Bacteria</taxon>
        <taxon>Pseudomonadati</taxon>
        <taxon>Pseudomonadota</taxon>
        <taxon>Gammaproteobacteria</taxon>
        <taxon>Oceanospirillales</taxon>
        <taxon>Oceanospirillaceae</taxon>
        <taxon>Marinomonas</taxon>
    </lineage>
</organism>